<keyword evidence="6" id="KW-0547">Nucleotide-binding</keyword>
<dbReference type="PROSITE" id="PS00211">
    <property type="entry name" value="ABC_TRANSPORTER_1"/>
    <property type="match status" value="1"/>
</dbReference>
<dbReference type="InterPro" id="IPR003439">
    <property type="entry name" value="ABC_transporter-like_ATP-bd"/>
</dbReference>
<dbReference type="InterPro" id="IPR003593">
    <property type="entry name" value="AAA+_ATPase"/>
</dbReference>
<comment type="subcellular location">
    <subcellularLocation>
        <location evidence="1">Cell inner membrane</location>
        <topology evidence="1">Peripheral membrane protein</topology>
    </subcellularLocation>
</comment>
<evidence type="ECO:0000313" key="11">
    <source>
        <dbReference type="EMBL" id="AEX05910.1"/>
    </source>
</evidence>
<sequence>MADTTSPPLLRLEGISKRYGATLALNNVRFDLFAGEVHALMGENGAGKSTLMKILSGNEQRDSGVIFIDGQEIDIRTPRDARKYGIAIIHQELNTVPDMTVAENLFLGQEPTAFAGILDRKRMHREAREKLDRINADIDPQAPLGSLSIGRQQMVEIARAVSENAKVLVLDEPTAALSRAETLQLYRLIEQMRQDGVGMVYISHRMEEVWQLANRVTVFRDGTWIGTEILGNVSTTDIVRMMVGRQIVDLYQHEPRTPGKVLLEVRDLAGSATGPVSFEVNAGEVVSMSGLVGSGRTEVARLLFGADPRTQGSVRIDGRASNPADPTAAIADGIGMVTEDRKTQGLFLGHSVEHNIDISSLDSFVAGGVVKRKSIRAAVLEQMRRLRLRENAVELPVSALSGGNQQKAALARWLLRDSRLLILDEPTRGVDIGAKREIYELIDKLARAGKAILVISSDLPEAIGISDRVLVMRGGRIVHQLPSFSATEEEVMLHATGTFTSQSGECHGQQ</sequence>
<dbReference type="SUPFAM" id="SSF52540">
    <property type="entry name" value="P-loop containing nucleoside triphosphate hydrolases"/>
    <property type="match status" value="2"/>
</dbReference>
<keyword evidence="9" id="KW-0472">Membrane</keyword>
<dbReference type="Proteomes" id="UP000007843">
    <property type="component" value="Chromosome"/>
</dbReference>
<dbReference type="GO" id="GO:0005886">
    <property type="term" value="C:plasma membrane"/>
    <property type="evidence" value="ECO:0007669"/>
    <property type="project" value="UniProtKB-SubCell"/>
</dbReference>
<evidence type="ECO:0000256" key="3">
    <source>
        <dbReference type="ARBA" id="ARBA00022475"/>
    </source>
</evidence>
<dbReference type="AlphaFoldDB" id="A0A0H3HBV8"/>
<evidence type="ECO:0000256" key="7">
    <source>
        <dbReference type="ARBA" id="ARBA00022840"/>
    </source>
</evidence>
<dbReference type="CDD" id="cd03216">
    <property type="entry name" value="ABC_Carb_Monos_I"/>
    <property type="match status" value="1"/>
</dbReference>
<feature type="domain" description="ABC transporter" evidence="10">
    <location>
        <begin position="10"/>
        <end position="246"/>
    </location>
</feature>
<dbReference type="KEGG" id="kox:KOX_20950"/>
<proteinExistence type="predicted"/>
<dbReference type="GO" id="GO:0005524">
    <property type="term" value="F:ATP binding"/>
    <property type="evidence" value="ECO:0007669"/>
    <property type="project" value="UniProtKB-KW"/>
</dbReference>
<keyword evidence="5" id="KW-0677">Repeat</keyword>
<dbReference type="RefSeq" id="WP_014229438.1">
    <property type="nucleotide sequence ID" value="NC_016612.1"/>
</dbReference>
<dbReference type="CDD" id="cd03215">
    <property type="entry name" value="ABC_Carb_Monos_II"/>
    <property type="match status" value="1"/>
</dbReference>
<evidence type="ECO:0000259" key="10">
    <source>
        <dbReference type="PROSITE" id="PS50893"/>
    </source>
</evidence>
<accession>A0A0H3HBV8</accession>
<dbReference type="PANTHER" id="PTHR43790:SF3">
    <property type="entry name" value="D-ALLOSE IMPORT ATP-BINDING PROTEIN ALSA-RELATED"/>
    <property type="match status" value="1"/>
</dbReference>
<dbReference type="Gene3D" id="3.40.50.300">
    <property type="entry name" value="P-loop containing nucleotide triphosphate hydrolases"/>
    <property type="match status" value="2"/>
</dbReference>
<evidence type="ECO:0000256" key="5">
    <source>
        <dbReference type="ARBA" id="ARBA00022737"/>
    </source>
</evidence>
<evidence type="ECO:0000256" key="1">
    <source>
        <dbReference type="ARBA" id="ARBA00004417"/>
    </source>
</evidence>
<dbReference type="PATRIC" id="fig|1006551.4.peg.4196"/>
<dbReference type="PANTHER" id="PTHR43790">
    <property type="entry name" value="CARBOHYDRATE TRANSPORT ATP-BINDING PROTEIN MG119-RELATED"/>
    <property type="match status" value="1"/>
</dbReference>
<reference evidence="11 12" key="1">
    <citation type="journal article" date="2012" name="J. Bacteriol.">
        <title>Complete genome sequence of Klebsiella oxytoca KCTC 1686, used in production of 2,3-butanediol.</title>
        <authorList>
            <person name="Shin S.H."/>
            <person name="Kim S."/>
            <person name="Kim J.Y."/>
            <person name="Lee S."/>
            <person name="Um Y."/>
            <person name="Oh M.K."/>
            <person name="Kim Y.R."/>
            <person name="Lee J."/>
            <person name="Yang K.S."/>
        </authorList>
    </citation>
    <scope>NUCLEOTIDE SEQUENCE [LARGE SCALE GENOMIC DNA]</scope>
    <source>
        <strain evidence="12">ATCC 8724 / DSM 4798 / JCM 20051 / NBRC 3318 / NRRL B-199 / KCTC 1686</strain>
    </source>
</reference>
<feature type="domain" description="ABC transporter" evidence="10">
    <location>
        <begin position="245"/>
        <end position="499"/>
    </location>
</feature>
<evidence type="ECO:0000256" key="9">
    <source>
        <dbReference type="ARBA" id="ARBA00023136"/>
    </source>
</evidence>
<evidence type="ECO:0000256" key="6">
    <source>
        <dbReference type="ARBA" id="ARBA00022741"/>
    </source>
</evidence>
<evidence type="ECO:0000256" key="8">
    <source>
        <dbReference type="ARBA" id="ARBA00022967"/>
    </source>
</evidence>
<dbReference type="HOGENOM" id="CLU_000604_92_3_6"/>
<name>A0A0H3HBV8_KLEM8</name>
<keyword evidence="4" id="KW-0762">Sugar transport</keyword>
<protein>
    <submittedName>
        <fullName evidence="11">ABC transporter related protein</fullName>
    </submittedName>
</protein>
<dbReference type="InterPro" id="IPR027417">
    <property type="entry name" value="P-loop_NTPase"/>
</dbReference>
<dbReference type="GO" id="GO:0016887">
    <property type="term" value="F:ATP hydrolysis activity"/>
    <property type="evidence" value="ECO:0007669"/>
    <property type="project" value="InterPro"/>
</dbReference>
<dbReference type="InterPro" id="IPR050107">
    <property type="entry name" value="ABC_carbohydrate_import_ATPase"/>
</dbReference>
<dbReference type="EMBL" id="CP003218">
    <property type="protein sequence ID" value="AEX05910.1"/>
    <property type="molecule type" value="Genomic_DNA"/>
</dbReference>
<evidence type="ECO:0000313" key="12">
    <source>
        <dbReference type="Proteomes" id="UP000007843"/>
    </source>
</evidence>
<dbReference type="InterPro" id="IPR017871">
    <property type="entry name" value="ABC_transporter-like_CS"/>
</dbReference>
<keyword evidence="7" id="KW-0067">ATP-binding</keyword>
<dbReference type="FunFam" id="3.40.50.300:FF:000127">
    <property type="entry name" value="Ribose import ATP-binding protein RbsA"/>
    <property type="match status" value="1"/>
</dbReference>
<evidence type="ECO:0000256" key="2">
    <source>
        <dbReference type="ARBA" id="ARBA00022448"/>
    </source>
</evidence>
<evidence type="ECO:0000256" key="4">
    <source>
        <dbReference type="ARBA" id="ARBA00022597"/>
    </source>
</evidence>
<dbReference type="SMART" id="SM00382">
    <property type="entry name" value="AAA"/>
    <property type="match status" value="2"/>
</dbReference>
<dbReference type="Pfam" id="PF00005">
    <property type="entry name" value="ABC_tran"/>
    <property type="match status" value="2"/>
</dbReference>
<gene>
    <name evidence="11" type="ordered locus">KOX_20950</name>
</gene>
<keyword evidence="3" id="KW-1003">Cell membrane</keyword>
<dbReference type="PROSITE" id="PS50893">
    <property type="entry name" value="ABC_TRANSPORTER_2"/>
    <property type="match status" value="2"/>
</dbReference>
<organism evidence="11 12">
    <name type="scientific">Klebsiella michiganensis (strain ATCC 8724 / DSM 4798 / JCM 20051 / NBRC 3318 / NRRL B-199 / KCTC 1686 / BUCSAV 143 / CCM 1901)</name>
    <dbReference type="NCBI Taxonomy" id="1006551"/>
    <lineage>
        <taxon>Bacteria</taxon>
        <taxon>Pseudomonadati</taxon>
        <taxon>Pseudomonadota</taxon>
        <taxon>Gammaproteobacteria</taxon>
        <taxon>Enterobacterales</taxon>
        <taxon>Enterobacteriaceae</taxon>
        <taxon>Klebsiella/Raoultella group</taxon>
        <taxon>Klebsiella</taxon>
    </lineage>
</organism>
<keyword evidence="8" id="KW-1278">Translocase</keyword>
<keyword evidence="2" id="KW-0813">Transport</keyword>